<dbReference type="Pfam" id="PF01008">
    <property type="entry name" value="IF-2B"/>
    <property type="match status" value="1"/>
</dbReference>
<gene>
    <name evidence="11" type="primary">ENPP6</name>
    <name evidence="11" type="ORF">MS3_00020014</name>
</gene>
<dbReference type="InterPro" id="IPR042529">
    <property type="entry name" value="IF_2B-like_C"/>
</dbReference>
<dbReference type="Proteomes" id="UP000471633">
    <property type="component" value="Unassembled WGS sequence"/>
</dbReference>
<keyword evidence="3" id="KW-0963">Cytoplasm</keyword>
<dbReference type="InterPro" id="IPR002591">
    <property type="entry name" value="Phosphodiest/P_Trfase"/>
</dbReference>
<dbReference type="GO" id="GO:0005829">
    <property type="term" value="C:cytosol"/>
    <property type="evidence" value="ECO:0007669"/>
    <property type="project" value="UniProtKB-SubCell"/>
</dbReference>
<evidence type="ECO:0000256" key="9">
    <source>
        <dbReference type="ARBA" id="ARBA00046432"/>
    </source>
</evidence>
<sequence>MTSQILDLVRRFKVLCERNPDKSEAVVAIEVLAQLHECSDVTTVQGLHDVMNTAIERMWKEGVSNLSVISACELFQRFITLATLDTVDFDECKKVLSERAQIFIRKVGSCRRKIAENFLNYIPNGSVIFLHSYSRVVLAALAYAASTQKRLHCYVTTCAPSGLGAKMTKALAKLKISCTLVPDNSLAYLMPQVDLVVLGAEAVVESGGILNMLGSSLIAMTASSFGRPVYVLAESFKFMRCYPLDQRHIPDEFKWSYDHECGSLSPSTLLILTDGNNCLTHDENNCDFPEMKTAWADVEAQRVPVIEQKMPRVDYTSPCYINYLITDLGVLTPSAFPNMNIYTFLYILVCLFNTNISTVTTTIVDNDSSGSASRLLVLLIDGLRWDVIAGHLESNTNEFGFKRLQKNGAYLQRFTPVFPAECYPNIYSLFTDNLDSFLTLTNEMMLRFSLTGRHPIDHGVILPTTFSEHTTINGKPIRSQVEGLWETGVKQNKGVHLYHLPICSTEVGGENSWYCEPYSQEVMNPMNLNATIQKAVDGLKNGSAHLAVVYYDELDRIGHRYGPLSNELVHKHLVYLDHVLDHALNIIESIPNLNLMLTSDHGMATVSHQAYADRYFKGSELDRVLNRGSTLWIWPKPEFENNVYNRLLIQQSKSPFTVYNSSTIPSHWEIMTNNNNSLFPPILLIASPDYIFHSNAWPLKMSHYNLIDPKGMHGYDPELPDMHIPLFIYGPNSNRGVQLNFTKEIRPIHIHSLMAYLSSINLPDFRSLDLFKPLLSHNYNYDNNQLSPVLNNLYWSSSLSFSSLLHGDRFMMTFLIGAAALTCFFVLICTFIVLVCIRCRISLMTTRVVGCQDELNKELVKSEVLSEA</sequence>
<dbReference type="CTD" id="133121"/>
<reference evidence="11" key="3">
    <citation type="submission" date="2021-06" db="EMBL/GenBank/DDBJ databases">
        <title>Chromosome-level genome assembly for S. haematobium.</title>
        <authorList>
            <person name="Stroehlein A.J."/>
        </authorList>
    </citation>
    <scope>NUCLEOTIDE SEQUENCE</scope>
</reference>
<dbReference type="Gene3D" id="1.20.120.1070">
    <property type="entry name" value="Translation initiation factor eIF-2B, N-terminal domain"/>
    <property type="match status" value="1"/>
</dbReference>
<evidence type="ECO:0000256" key="4">
    <source>
        <dbReference type="ARBA" id="ARBA00022540"/>
    </source>
</evidence>
<evidence type="ECO:0000256" key="2">
    <source>
        <dbReference type="ARBA" id="ARBA00007251"/>
    </source>
</evidence>
<dbReference type="InterPro" id="IPR000649">
    <property type="entry name" value="IF-2B-related"/>
</dbReference>
<dbReference type="InterPro" id="IPR051501">
    <property type="entry name" value="eIF2B_alpha/beta/delta"/>
</dbReference>
<dbReference type="InterPro" id="IPR042528">
    <property type="entry name" value="elF-2B_alpha_N"/>
</dbReference>
<dbReference type="GO" id="GO:0005851">
    <property type="term" value="C:eukaryotic translation initiation factor 2B complex"/>
    <property type="evidence" value="ECO:0007669"/>
    <property type="project" value="TreeGrafter"/>
</dbReference>
<reference evidence="11" key="1">
    <citation type="journal article" date="2012" name="Nat. Genet.">
        <title>Whole-genome sequence of Schistosoma haematobium.</title>
        <authorList>
            <person name="Young N.D."/>
            <person name="Jex A.R."/>
            <person name="Li B."/>
            <person name="Liu S."/>
            <person name="Yang L."/>
            <person name="Xiong Z."/>
            <person name="Li Y."/>
            <person name="Cantacessi C."/>
            <person name="Hall R.S."/>
            <person name="Xu X."/>
            <person name="Chen F."/>
            <person name="Wu X."/>
            <person name="Zerlotini A."/>
            <person name="Oliveira G."/>
            <person name="Hofmann A."/>
            <person name="Zhang G."/>
            <person name="Fang X."/>
            <person name="Kang Y."/>
            <person name="Campbell B.E."/>
            <person name="Loukas A."/>
            <person name="Ranganathan S."/>
            <person name="Rollinson D."/>
            <person name="Rinaldi G."/>
            <person name="Brindley P.J."/>
            <person name="Yang H."/>
            <person name="Wang J."/>
            <person name="Wang J."/>
            <person name="Gasser R.B."/>
        </authorList>
    </citation>
    <scope>NUCLEOTIDE SEQUENCE</scope>
</reference>
<dbReference type="PANTHER" id="PTHR45860:SF1">
    <property type="entry name" value="TRANSLATION INITIATION FACTOR EIF-2B SUBUNIT ALPHA"/>
    <property type="match status" value="1"/>
</dbReference>
<dbReference type="GO" id="GO:0005085">
    <property type="term" value="F:guanyl-nucleotide exchange factor activity"/>
    <property type="evidence" value="ECO:0007669"/>
    <property type="project" value="TreeGrafter"/>
</dbReference>
<dbReference type="AlphaFoldDB" id="A0A6A5D6G6"/>
<keyword evidence="4" id="KW-0396">Initiation factor</keyword>
<evidence type="ECO:0000256" key="6">
    <source>
        <dbReference type="ARBA" id="ARBA00043898"/>
    </source>
</evidence>
<keyword evidence="5" id="KW-0648">Protein biosynthesis</keyword>
<dbReference type="Gene3D" id="3.40.50.10470">
    <property type="entry name" value="Translation initiation factor eif-2b, domain 2"/>
    <property type="match status" value="1"/>
</dbReference>
<dbReference type="Pfam" id="PF01663">
    <property type="entry name" value="Phosphodiest"/>
    <property type="match status" value="2"/>
</dbReference>
<dbReference type="InterPro" id="IPR017850">
    <property type="entry name" value="Alkaline_phosphatase_core_sf"/>
</dbReference>
<evidence type="ECO:0000256" key="5">
    <source>
        <dbReference type="ARBA" id="ARBA00022917"/>
    </source>
</evidence>
<evidence type="ECO:0000256" key="7">
    <source>
        <dbReference type="ARBA" id="ARBA00044208"/>
    </source>
</evidence>
<comment type="subunit">
    <text evidence="9">Component of the translation initiation factor 2B (eIF2B) complex which is a heterodecamer of two sets of five different subunits: alpha, beta, gamma, delta and epsilon. Subunits alpha, beta and delta comprise a regulatory subcomplex and subunits epsilon and gamma comprise a catalytic subcomplex. Within the complex, the hexameric regulatory complex resides at the center, with the two heterodimeric catalytic subcomplexes bound on opposite sides.</text>
</comment>
<dbReference type="SUPFAM" id="SSF53649">
    <property type="entry name" value="Alkaline phosphatase-like"/>
    <property type="match status" value="1"/>
</dbReference>
<dbReference type="Gene3D" id="3.40.720.10">
    <property type="entry name" value="Alkaline Phosphatase, subunit A"/>
    <property type="match status" value="1"/>
</dbReference>
<comment type="function">
    <text evidence="6">Acts as a component of the translation initiation factor 2B (eIF2B) complex, which catalyzes the exchange of GDP for GTP on eukaryotic initiation factor 2 (eIF2) gamma subunit. Its guanine nucleotide exchange factor activity is repressed when bound to eIF2 complex phosphorylated on the alpha subunit, thereby limiting the amount of methionyl-initiator methionine tRNA available to the ribosome and consequently global translation is repressed.</text>
</comment>
<name>A0A6A5D6G6_SCHHA</name>
<organism evidence="11 12">
    <name type="scientific">Schistosoma haematobium</name>
    <name type="common">Blood fluke</name>
    <dbReference type="NCBI Taxonomy" id="6185"/>
    <lineage>
        <taxon>Eukaryota</taxon>
        <taxon>Metazoa</taxon>
        <taxon>Spiralia</taxon>
        <taxon>Lophotrochozoa</taxon>
        <taxon>Platyhelminthes</taxon>
        <taxon>Trematoda</taxon>
        <taxon>Digenea</taxon>
        <taxon>Strigeidida</taxon>
        <taxon>Schistosomatoidea</taxon>
        <taxon>Schistosomatidae</taxon>
        <taxon>Schistosoma</taxon>
    </lineage>
</organism>
<protein>
    <recommendedName>
        <fullName evidence="7">Translation initiation factor eIF2B subunit alpha</fullName>
    </recommendedName>
    <alternativeName>
        <fullName evidence="8">eIF2B GDP-GTP exchange factor subunit alpha</fullName>
    </alternativeName>
</protein>
<evidence type="ECO:0000313" key="11">
    <source>
        <dbReference type="EMBL" id="KAH9588162.1"/>
    </source>
</evidence>
<dbReference type="GO" id="GO:0003743">
    <property type="term" value="F:translation initiation factor activity"/>
    <property type="evidence" value="ECO:0007669"/>
    <property type="project" value="UniProtKB-KW"/>
</dbReference>
<dbReference type="GeneID" id="24593734"/>
<dbReference type="InterPro" id="IPR037171">
    <property type="entry name" value="NagB/RpiA_transferase-like"/>
</dbReference>
<evidence type="ECO:0000256" key="3">
    <source>
        <dbReference type="ARBA" id="ARBA00022490"/>
    </source>
</evidence>
<accession>A0A6A5D6G6</accession>
<reference evidence="11" key="2">
    <citation type="journal article" date="2019" name="Gigascience">
        <title>High-quality Schistosoma haematobium genome achieved by single-molecule and long-range sequencing.</title>
        <authorList>
            <person name="Stroehlein A.J."/>
            <person name="Korhonen P.K."/>
            <person name="Chong T.M."/>
            <person name="Lim Y.L."/>
            <person name="Chan K.G."/>
            <person name="Webster B."/>
            <person name="Rollinson D."/>
            <person name="Brindley P.J."/>
            <person name="Gasser R.B."/>
            <person name="Young N.D."/>
        </authorList>
    </citation>
    <scope>NUCLEOTIDE SEQUENCE</scope>
</reference>
<keyword evidence="12" id="KW-1185">Reference proteome</keyword>
<proteinExistence type="inferred from homology"/>
<dbReference type="PANTHER" id="PTHR45860">
    <property type="entry name" value="TRANSLATION INITIATION FACTOR EIF-2B SUBUNIT ALPHA"/>
    <property type="match status" value="1"/>
</dbReference>
<evidence type="ECO:0000313" key="12">
    <source>
        <dbReference type="Proteomes" id="UP000471633"/>
    </source>
</evidence>
<evidence type="ECO:0000256" key="10">
    <source>
        <dbReference type="RuleBase" id="RU003814"/>
    </source>
</evidence>
<dbReference type="EMBL" id="AMPZ03000003">
    <property type="protein sequence ID" value="KAH9588162.1"/>
    <property type="molecule type" value="Genomic_DNA"/>
</dbReference>
<evidence type="ECO:0000256" key="1">
    <source>
        <dbReference type="ARBA" id="ARBA00004514"/>
    </source>
</evidence>
<dbReference type="SUPFAM" id="SSF100950">
    <property type="entry name" value="NagB/RpiA/CoA transferase-like"/>
    <property type="match status" value="1"/>
</dbReference>
<comment type="caution">
    <text evidence="11">The sequence shown here is derived from an EMBL/GenBank/DDBJ whole genome shotgun (WGS) entry which is preliminary data.</text>
</comment>
<comment type="similarity">
    <text evidence="2 10">Belongs to the eIF-2B alpha/beta/delta subunits family.</text>
</comment>
<comment type="subcellular location">
    <subcellularLocation>
        <location evidence="1">Cytoplasm</location>
        <location evidence="1">Cytosol</location>
    </subcellularLocation>
</comment>
<dbReference type="KEGG" id="shx:MS3_00020014"/>
<reference evidence="11" key="4">
    <citation type="journal article" date="2022" name="PLoS Pathog.">
        <title>Chromosome-level genome of Schistosoma haematobium underpins genome-wide explorations of molecular variation.</title>
        <authorList>
            <person name="Stroehlein A.J."/>
            <person name="Korhonen P.K."/>
            <person name="Lee V.V."/>
            <person name="Ralph S.A."/>
            <person name="Mentink-Kane M."/>
            <person name="You H."/>
            <person name="McManus D.P."/>
            <person name="Tchuente L.T."/>
            <person name="Stothard J.R."/>
            <person name="Kaur P."/>
            <person name="Dudchenko O."/>
            <person name="Aiden E.L."/>
            <person name="Yang B."/>
            <person name="Yang H."/>
            <person name="Emery A.M."/>
            <person name="Webster B.L."/>
            <person name="Brindley P.J."/>
            <person name="Rollinson D."/>
            <person name="Chang B.C.H."/>
            <person name="Gasser R.B."/>
            <person name="Young N.D."/>
        </authorList>
    </citation>
    <scope>NUCLEOTIDE SEQUENCE</scope>
</reference>
<dbReference type="RefSeq" id="XP_035586365.1">
    <property type="nucleotide sequence ID" value="XM_035730291.2"/>
</dbReference>
<evidence type="ECO:0000256" key="8">
    <source>
        <dbReference type="ARBA" id="ARBA00044236"/>
    </source>
</evidence>